<sequence>MPKTETFSLDLISYHQTARTPEKCNWTWQMIFNLF</sequence>
<reference evidence="1" key="1">
    <citation type="submission" date="2018-02" db="EMBL/GenBank/DDBJ databases">
        <title>Rhizophora mucronata_Transcriptome.</title>
        <authorList>
            <person name="Meera S.P."/>
            <person name="Sreeshan A."/>
            <person name="Augustine A."/>
        </authorList>
    </citation>
    <scope>NUCLEOTIDE SEQUENCE</scope>
    <source>
        <tissue evidence="1">Leaf</tissue>
    </source>
</reference>
<name>A0A2P2PV68_RHIMU</name>
<accession>A0A2P2PV68</accession>
<protein>
    <submittedName>
        <fullName evidence="1">Uncharacterized protein</fullName>
    </submittedName>
</protein>
<dbReference type="AlphaFoldDB" id="A0A2P2PV68"/>
<proteinExistence type="predicted"/>
<evidence type="ECO:0000313" key="1">
    <source>
        <dbReference type="EMBL" id="MBX58621.1"/>
    </source>
</evidence>
<dbReference type="EMBL" id="GGEC01078137">
    <property type="protein sequence ID" value="MBX58621.1"/>
    <property type="molecule type" value="Transcribed_RNA"/>
</dbReference>
<organism evidence="1">
    <name type="scientific">Rhizophora mucronata</name>
    <name type="common">Asiatic mangrove</name>
    <dbReference type="NCBI Taxonomy" id="61149"/>
    <lineage>
        <taxon>Eukaryota</taxon>
        <taxon>Viridiplantae</taxon>
        <taxon>Streptophyta</taxon>
        <taxon>Embryophyta</taxon>
        <taxon>Tracheophyta</taxon>
        <taxon>Spermatophyta</taxon>
        <taxon>Magnoliopsida</taxon>
        <taxon>eudicotyledons</taxon>
        <taxon>Gunneridae</taxon>
        <taxon>Pentapetalae</taxon>
        <taxon>rosids</taxon>
        <taxon>fabids</taxon>
        <taxon>Malpighiales</taxon>
        <taxon>Rhizophoraceae</taxon>
        <taxon>Rhizophora</taxon>
    </lineage>
</organism>